<evidence type="ECO:0000256" key="10">
    <source>
        <dbReference type="ARBA" id="ARBA00022723"/>
    </source>
</evidence>
<evidence type="ECO:0000259" key="16">
    <source>
        <dbReference type="PROSITE" id="PS50137"/>
    </source>
</evidence>
<feature type="binding site" evidence="15">
    <location>
        <position position="48"/>
    </location>
    <ligand>
        <name>Mg(2+)</name>
        <dbReference type="ChEBI" id="CHEBI:18420"/>
    </ligand>
</feature>
<keyword evidence="5 15" id="KW-0963">Cytoplasm</keyword>
<reference evidence="18" key="2">
    <citation type="journal article" date="2021" name="Microbiome">
        <title>Successional dynamics and alternative stable states in a saline activated sludge microbial community over 9 years.</title>
        <authorList>
            <person name="Wang Y."/>
            <person name="Ye J."/>
            <person name="Ju F."/>
            <person name="Liu L."/>
            <person name="Boyd J.A."/>
            <person name="Deng Y."/>
            <person name="Parks D.H."/>
            <person name="Jiang X."/>
            <person name="Yin X."/>
            <person name="Woodcroft B.J."/>
            <person name="Tyson G.W."/>
            <person name="Hugenholtz P."/>
            <person name="Polz M.F."/>
            <person name="Zhang T."/>
        </authorList>
    </citation>
    <scope>NUCLEOTIDE SEQUENCE</scope>
    <source>
        <strain evidence="18">HKST-UBA17</strain>
    </source>
</reference>
<dbReference type="Pfam" id="PF14622">
    <property type="entry name" value="Ribonucleas_3_3"/>
    <property type="match status" value="1"/>
</dbReference>
<evidence type="ECO:0000256" key="7">
    <source>
        <dbReference type="ARBA" id="ARBA00022664"/>
    </source>
</evidence>
<evidence type="ECO:0000256" key="4">
    <source>
        <dbReference type="ARBA" id="ARBA00011738"/>
    </source>
</evidence>
<keyword evidence="9 15" id="KW-0540">Nuclease</keyword>
<dbReference type="Gene3D" id="1.10.1520.10">
    <property type="entry name" value="Ribonuclease III domain"/>
    <property type="match status" value="1"/>
</dbReference>
<dbReference type="GO" id="GO:0003725">
    <property type="term" value="F:double-stranded RNA binding"/>
    <property type="evidence" value="ECO:0007669"/>
    <property type="project" value="TreeGrafter"/>
</dbReference>
<dbReference type="PROSITE" id="PS50142">
    <property type="entry name" value="RNASE_3_2"/>
    <property type="match status" value="1"/>
</dbReference>
<dbReference type="EMBL" id="JAGQLN010000014">
    <property type="protein sequence ID" value="MCA9377028.1"/>
    <property type="molecule type" value="Genomic_DNA"/>
</dbReference>
<accession>A0A955KXF8</accession>
<gene>
    <name evidence="15 18" type="primary">rnc</name>
    <name evidence="18" type="ORF">KC685_03855</name>
</gene>
<keyword evidence="13 15" id="KW-0460">Magnesium</keyword>
<comment type="subcellular location">
    <subcellularLocation>
        <location evidence="2 15">Cytoplasm</location>
    </subcellularLocation>
</comment>
<evidence type="ECO:0000256" key="11">
    <source>
        <dbReference type="ARBA" id="ARBA00022759"/>
    </source>
</evidence>
<dbReference type="InterPro" id="IPR000999">
    <property type="entry name" value="RNase_III_dom"/>
</dbReference>
<dbReference type="GO" id="GO:0006364">
    <property type="term" value="P:rRNA processing"/>
    <property type="evidence" value="ECO:0007669"/>
    <property type="project" value="UniProtKB-UniRule"/>
</dbReference>
<dbReference type="SUPFAM" id="SSF54768">
    <property type="entry name" value="dsRNA-binding domain-like"/>
    <property type="match status" value="1"/>
</dbReference>
<evidence type="ECO:0000259" key="17">
    <source>
        <dbReference type="PROSITE" id="PS50142"/>
    </source>
</evidence>
<dbReference type="InterPro" id="IPR014720">
    <property type="entry name" value="dsRBD_dom"/>
</dbReference>
<keyword evidence="8 15" id="KW-0819">tRNA processing</keyword>
<evidence type="ECO:0000256" key="2">
    <source>
        <dbReference type="ARBA" id="ARBA00004496"/>
    </source>
</evidence>
<comment type="cofactor">
    <cofactor evidence="15">
        <name>Mg(2+)</name>
        <dbReference type="ChEBI" id="CHEBI:18420"/>
    </cofactor>
</comment>
<keyword evidence="6 15" id="KW-0698">rRNA processing</keyword>
<dbReference type="CDD" id="cd00593">
    <property type="entry name" value="RIBOc"/>
    <property type="match status" value="1"/>
</dbReference>
<dbReference type="GO" id="GO:0006397">
    <property type="term" value="P:mRNA processing"/>
    <property type="evidence" value="ECO:0007669"/>
    <property type="project" value="UniProtKB-UniRule"/>
</dbReference>
<dbReference type="CDD" id="cd10845">
    <property type="entry name" value="DSRM_RNAse_III_family"/>
    <property type="match status" value="1"/>
</dbReference>
<evidence type="ECO:0000256" key="12">
    <source>
        <dbReference type="ARBA" id="ARBA00022801"/>
    </source>
</evidence>
<dbReference type="GO" id="GO:0019843">
    <property type="term" value="F:rRNA binding"/>
    <property type="evidence" value="ECO:0007669"/>
    <property type="project" value="UniProtKB-KW"/>
</dbReference>
<evidence type="ECO:0000313" key="18">
    <source>
        <dbReference type="EMBL" id="MCA9377028.1"/>
    </source>
</evidence>
<organism evidence="18 19">
    <name type="scientific">Candidatus Dojkabacteria bacterium</name>
    <dbReference type="NCBI Taxonomy" id="2099670"/>
    <lineage>
        <taxon>Bacteria</taxon>
        <taxon>Candidatus Dojkabacteria</taxon>
    </lineage>
</organism>
<dbReference type="GO" id="GO:0005737">
    <property type="term" value="C:cytoplasm"/>
    <property type="evidence" value="ECO:0007669"/>
    <property type="project" value="UniProtKB-SubCell"/>
</dbReference>
<dbReference type="GO" id="GO:0008033">
    <property type="term" value="P:tRNA processing"/>
    <property type="evidence" value="ECO:0007669"/>
    <property type="project" value="UniProtKB-KW"/>
</dbReference>
<keyword evidence="14 15" id="KW-0694">RNA-binding</keyword>
<proteinExistence type="inferred from homology"/>
<comment type="caution">
    <text evidence="18">The sequence shown here is derived from an EMBL/GenBank/DDBJ whole genome shotgun (WGS) entry which is preliminary data.</text>
</comment>
<evidence type="ECO:0000313" key="19">
    <source>
        <dbReference type="Proteomes" id="UP000741282"/>
    </source>
</evidence>
<feature type="binding site" evidence="15">
    <location>
        <position position="121"/>
    </location>
    <ligand>
        <name>Mg(2+)</name>
        <dbReference type="ChEBI" id="CHEBI:18420"/>
    </ligand>
</feature>
<evidence type="ECO:0000256" key="3">
    <source>
        <dbReference type="ARBA" id="ARBA00010183"/>
    </source>
</evidence>
<dbReference type="EC" id="3.1.26.3" evidence="15"/>
<dbReference type="InterPro" id="IPR036389">
    <property type="entry name" value="RNase_III_sf"/>
</dbReference>
<dbReference type="FunFam" id="3.30.160.20:FF:000003">
    <property type="entry name" value="Ribonuclease 3"/>
    <property type="match status" value="1"/>
</dbReference>
<dbReference type="PANTHER" id="PTHR11207">
    <property type="entry name" value="RIBONUCLEASE III"/>
    <property type="match status" value="1"/>
</dbReference>
<dbReference type="AlphaFoldDB" id="A0A955KXF8"/>
<keyword evidence="11 15" id="KW-0255">Endonuclease</keyword>
<keyword evidence="10 15" id="KW-0479">Metal-binding</keyword>
<comment type="function">
    <text evidence="15">Digests double-stranded RNA. Involved in the processing of primary rRNA transcript to yield the immediate precursors to the large and small rRNAs (23S and 16S). Processes some mRNAs, and tRNAs when they are encoded in the rRNA operon. Processes pre-crRNA and tracrRNA of type II CRISPR loci if present in the organism.</text>
</comment>
<name>A0A955KXF8_9BACT</name>
<evidence type="ECO:0000256" key="6">
    <source>
        <dbReference type="ARBA" id="ARBA00022552"/>
    </source>
</evidence>
<dbReference type="PROSITE" id="PS00517">
    <property type="entry name" value="RNASE_3_1"/>
    <property type="match status" value="1"/>
</dbReference>
<dbReference type="InterPro" id="IPR011907">
    <property type="entry name" value="RNase_III"/>
</dbReference>
<dbReference type="SMART" id="SM00358">
    <property type="entry name" value="DSRM"/>
    <property type="match status" value="1"/>
</dbReference>
<evidence type="ECO:0000256" key="13">
    <source>
        <dbReference type="ARBA" id="ARBA00022842"/>
    </source>
</evidence>
<dbReference type="Pfam" id="PF00035">
    <property type="entry name" value="dsrm"/>
    <property type="match status" value="1"/>
</dbReference>
<feature type="active site" evidence="15">
    <location>
        <position position="124"/>
    </location>
</feature>
<dbReference type="SUPFAM" id="SSF69065">
    <property type="entry name" value="RNase III domain-like"/>
    <property type="match status" value="1"/>
</dbReference>
<dbReference type="Proteomes" id="UP000741282">
    <property type="component" value="Unassembled WGS sequence"/>
</dbReference>
<feature type="domain" description="RNase III" evidence="17">
    <location>
        <begin position="6"/>
        <end position="135"/>
    </location>
</feature>
<keyword evidence="12 15" id="KW-0378">Hydrolase</keyword>
<dbReference type="GO" id="GO:0042802">
    <property type="term" value="F:identical protein binding"/>
    <property type="evidence" value="ECO:0007669"/>
    <property type="project" value="UniProtKB-ARBA"/>
</dbReference>
<protein>
    <recommendedName>
        <fullName evidence="15">Ribonuclease 3</fullName>
        <ecNumber evidence="15">3.1.26.3</ecNumber>
    </recommendedName>
    <alternativeName>
        <fullName evidence="15">Ribonuclease III</fullName>
        <shortName evidence="15">RNase III</shortName>
    </alternativeName>
</protein>
<feature type="domain" description="DRBM" evidence="16">
    <location>
        <begin position="162"/>
        <end position="231"/>
    </location>
</feature>
<dbReference type="GO" id="GO:0004525">
    <property type="term" value="F:ribonuclease III activity"/>
    <property type="evidence" value="ECO:0007669"/>
    <property type="project" value="UniProtKB-UniRule"/>
</dbReference>
<evidence type="ECO:0000256" key="1">
    <source>
        <dbReference type="ARBA" id="ARBA00000109"/>
    </source>
</evidence>
<dbReference type="NCBIfam" id="TIGR02191">
    <property type="entry name" value="RNaseIII"/>
    <property type="match status" value="1"/>
</dbReference>
<sequence>MNKRELTAFANKIGIEFNDLDKFKTALTHRSYLNEIDDSDQRHNERLEFLGDAVLELIVSEYLFETYTDRPEGELTSFRAATVKTESLAAASREMGVGDHLMMSKGEESTGGRDKDYLLANAFEAILGSIYVDQGYQKCKEFVVRWLLHKIDNIVENRLDIDAKTKFQELAQSLFRSTPIYKVLNEEGPDHEKIFTMAVVVDGQVFGEGVGTSKQKAEEQAAAHAIQQLHKKRKIARIA</sequence>
<evidence type="ECO:0000256" key="9">
    <source>
        <dbReference type="ARBA" id="ARBA00022722"/>
    </source>
</evidence>
<feature type="binding site" evidence="15">
    <location>
        <position position="124"/>
    </location>
    <ligand>
        <name>Mg(2+)</name>
        <dbReference type="ChEBI" id="CHEBI:18420"/>
    </ligand>
</feature>
<dbReference type="PROSITE" id="PS50137">
    <property type="entry name" value="DS_RBD"/>
    <property type="match status" value="1"/>
</dbReference>
<dbReference type="GO" id="GO:0046872">
    <property type="term" value="F:metal ion binding"/>
    <property type="evidence" value="ECO:0007669"/>
    <property type="project" value="UniProtKB-KW"/>
</dbReference>
<dbReference type="SMART" id="SM00535">
    <property type="entry name" value="RIBOc"/>
    <property type="match status" value="1"/>
</dbReference>
<evidence type="ECO:0000256" key="8">
    <source>
        <dbReference type="ARBA" id="ARBA00022694"/>
    </source>
</evidence>
<dbReference type="HAMAP" id="MF_00104">
    <property type="entry name" value="RNase_III"/>
    <property type="match status" value="1"/>
</dbReference>
<comment type="similarity">
    <text evidence="3">Belongs to the ribonuclease III family.</text>
</comment>
<comment type="catalytic activity">
    <reaction evidence="1 15">
        <text>Endonucleolytic cleavage to 5'-phosphomonoester.</text>
        <dbReference type="EC" id="3.1.26.3"/>
    </reaction>
</comment>
<keyword evidence="15" id="KW-0699">rRNA-binding</keyword>
<evidence type="ECO:0000256" key="14">
    <source>
        <dbReference type="ARBA" id="ARBA00022884"/>
    </source>
</evidence>
<keyword evidence="7 15" id="KW-0507">mRNA processing</keyword>
<evidence type="ECO:0000256" key="5">
    <source>
        <dbReference type="ARBA" id="ARBA00022490"/>
    </source>
</evidence>
<dbReference type="PANTHER" id="PTHR11207:SF0">
    <property type="entry name" value="RIBONUCLEASE 3"/>
    <property type="match status" value="1"/>
</dbReference>
<evidence type="ECO:0000256" key="15">
    <source>
        <dbReference type="HAMAP-Rule" id="MF_00104"/>
    </source>
</evidence>
<dbReference type="Gene3D" id="3.30.160.20">
    <property type="match status" value="1"/>
</dbReference>
<comment type="subunit">
    <text evidence="4 15">Homodimer.</text>
</comment>
<dbReference type="FunFam" id="1.10.1520.10:FF:000001">
    <property type="entry name" value="Ribonuclease 3"/>
    <property type="match status" value="1"/>
</dbReference>
<dbReference type="GO" id="GO:0010468">
    <property type="term" value="P:regulation of gene expression"/>
    <property type="evidence" value="ECO:0007669"/>
    <property type="project" value="TreeGrafter"/>
</dbReference>
<feature type="active site" evidence="15">
    <location>
        <position position="52"/>
    </location>
</feature>
<reference evidence="18" key="1">
    <citation type="submission" date="2020-04" db="EMBL/GenBank/DDBJ databases">
        <authorList>
            <person name="Zhang T."/>
        </authorList>
    </citation>
    <scope>NUCLEOTIDE SEQUENCE</scope>
    <source>
        <strain evidence="18">HKST-UBA17</strain>
    </source>
</reference>